<feature type="transmembrane region" description="Helical" evidence="1">
    <location>
        <begin position="15"/>
        <end position="37"/>
    </location>
</feature>
<feature type="transmembrane region" description="Helical" evidence="1">
    <location>
        <begin position="178"/>
        <end position="201"/>
    </location>
</feature>
<reference evidence="2 3" key="1">
    <citation type="submission" date="2024-05" db="EMBL/GenBank/DDBJ databases">
        <title>A draft genome resource for the thread blight pathogen Marasmius tenuissimus strain MS-2.</title>
        <authorList>
            <person name="Yulfo-Soto G.E."/>
            <person name="Baruah I.K."/>
            <person name="Amoako-Attah I."/>
            <person name="Bukari Y."/>
            <person name="Meinhardt L.W."/>
            <person name="Bailey B.A."/>
            <person name="Cohen S.P."/>
        </authorList>
    </citation>
    <scope>NUCLEOTIDE SEQUENCE [LARGE SCALE GENOMIC DNA]</scope>
    <source>
        <strain evidence="2 3">MS-2</strain>
    </source>
</reference>
<sequence>MATIDPQGIVFERCFYIGNLLQSFMYGITVYLAYSSISMLRSNQPLSKGQTRGSRQFLIIYVIAITISMTFALATNGLAGQMMWIEHRDVEGGPYMYFLMTASNWTNVLGTAMDMFGNFLGDLLLLYRCYVIYNSNRWVMILPILTFLASTSMAIVSCVQSALPGSSFFATNALNFGIPWISLTCALNVILTGLISVKLLWARRRMNRLLQSRELTDVYTGVVAILVESALPFSVLGIVFAVLLAKGNFAYAIFSAVWGAYVGIAPLLIINRVANGKAWSRNTAQQLSTNATSTSFMFGNPGGSTSITMSTLRNPTPAVHSTVSVEKKYDLSKSMTSNSDRV</sequence>
<protein>
    <recommendedName>
        <fullName evidence="4">G protein-coupled receptor</fullName>
    </recommendedName>
</protein>
<evidence type="ECO:0000256" key="1">
    <source>
        <dbReference type="SAM" id="Phobius"/>
    </source>
</evidence>
<keyword evidence="1" id="KW-0472">Membrane</keyword>
<feature type="transmembrane region" description="Helical" evidence="1">
    <location>
        <begin position="58"/>
        <end position="85"/>
    </location>
</feature>
<gene>
    <name evidence="2" type="ORF">AAF712_011537</name>
</gene>
<proteinExistence type="predicted"/>
<comment type="caution">
    <text evidence="2">The sequence shown here is derived from an EMBL/GenBank/DDBJ whole genome shotgun (WGS) entry which is preliminary data.</text>
</comment>
<name>A0ABR2ZIY1_9AGAR</name>
<keyword evidence="1" id="KW-0812">Transmembrane</keyword>
<evidence type="ECO:0008006" key="4">
    <source>
        <dbReference type="Google" id="ProtNLM"/>
    </source>
</evidence>
<organism evidence="2 3">
    <name type="scientific">Marasmius tenuissimus</name>
    <dbReference type="NCBI Taxonomy" id="585030"/>
    <lineage>
        <taxon>Eukaryota</taxon>
        <taxon>Fungi</taxon>
        <taxon>Dikarya</taxon>
        <taxon>Basidiomycota</taxon>
        <taxon>Agaricomycotina</taxon>
        <taxon>Agaricomycetes</taxon>
        <taxon>Agaricomycetidae</taxon>
        <taxon>Agaricales</taxon>
        <taxon>Marasmiineae</taxon>
        <taxon>Marasmiaceae</taxon>
        <taxon>Marasmius</taxon>
    </lineage>
</organism>
<dbReference type="Proteomes" id="UP001437256">
    <property type="component" value="Unassembled WGS sequence"/>
</dbReference>
<evidence type="ECO:0000313" key="2">
    <source>
        <dbReference type="EMBL" id="KAL0061620.1"/>
    </source>
</evidence>
<evidence type="ECO:0000313" key="3">
    <source>
        <dbReference type="Proteomes" id="UP001437256"/>
    </source>
</evidence>
<feature type="transmembrane region" description="Helical" evidence="1">
    <location>
        <begin position="249"/>
        <end position="270"/>
    </location>
</feature>
<feature type="transmembrane region" description="Helical" evidence="1">
    <location>
        <begin position="105"/>
        <end position="127"/>
    </location>
</feature>
<feature type="transmembrane region" description="Helical" evidence="1">
    <location>
        <begin position="222"/>
        <end position="243"/>
    </location>
</feature>
<keyword evidence="3" id="KW-1185">Reference proteome</keyword>
<dbReference type="EMBL" id="JBBXMP010000129">
    <property type="protein sequence ID" value="KAL0061620.1"/>
    <property type="molecule type" value="Genomic_DNA"/>
</dbReference>
<accession>A0ABR2ZIY1</accession>
<feature type="transmembrane region" description="Helical" evidence="1">
    <location>
        <begin position="139"/>
        <end position="163"/>
    </location>
</feature>
<keyword evidence="1" id="KW-1133">Transmembrane helix</keyword>